<keyword evidence="2" id="KW-0004">4Fe-4S</keyword>
<evidence type="ECO:0000256" key="5">
    <source>
        <dbReference type="ARBA" id="ARBA00023004"/>
    </source>
</evidence>
<dbReference type="InterPro" id="IPR019546">
    <property type="entry name" value="TAT_signal_bac_arc"/>
</dbReference>
<keyword evidence="7" id="KW-1133">Transmembrane helix</keyword>
<accession>A0A380TB51</accession>
<evidence type="ECO:0000256" key="2">
    <source>
        <dbReference type="ARBA" id="ARBA00022485"/>
    </source>
</evidence>
<evidence type="ECO:0000256" key="4">
    <source>
        <dbReference type="ARBA" id="ARBA00022737"/>
    </source>
</evidence>
<evidence type="ECO:0000259" key="8">
    <source>
        <dbReference type="PROSITE" id="PS51379"/>
    </source>
</evidence>
<keyword evidence="3" id="KW-0479">Metal-binding</keyword>
<gene>
    <name evidence="9" type="primary">hybA</name>
    <name evidence="9" type="ORF">DF3PB_200002</name>
</gene>
<name>A0A380TB51_9ZZZZ</name>
<comment type="subcellular location">
    <subcellularLocation>
        <location evidence="1">Cell envelope</location>
    </subcellularLocation>
</comment>
<evidence type="ECO:0000256" key="3">
    <source>
        <dbReference type="ARBA" id="ARBA00022723"/>
    </source>
</evidence>
<dbReference type="CDD" id="cd10561">
    <property type="entry name" value="HybA_like"/>
    <property type="match status" value="1"/>
</dbReference>
<feature type="domain" description="4Fe-4S ferredoxin-type" evidence="8">
    <location>
        <begin position="149"/>
        <end position="178"/>
    </location>
</feature>
<keyword evidence="6" id="KW-0411">Iron-sulfur</keyword>
<feature type="domain" description="4Fe-4S ferredoxin-type" evidence="8">
    <location>
        <begin position="45"/>
        <end position="74"/>
    </location>
</feature>
<dbReference type="AlphaFoldDB" id="A0A380TB51"/>
<dbReference type="Gene3D" id="3.30.70.20">
    <property type="match status" value="2"/>
</dbReference>
<keyword evidence="5" id="KW-0408">Iron</keyword>
<dbReference type="GO" id="GO:0030313">
    <property type="term" value="C:cell envelope"/>
    <property type="evidence" value="ECO:0007669"/>
    <property type="project" value="UniProtKB-SubCell"/>
</dbReference>
<feature type="transmembrane region" description="Helical" evidence="7">
    <location>
        <begin position="310"/>
        <end position="329"/>
    </location>
</feature>
<dbReference type="NCBIfam" id="NF008134">
    <property type="entry name" value="PRK10882.1"/>
    <property type="match status" value="1"/>
</dbReference>
<dbReference type="EMBL" id="UIDG01000113">
    <property type="protein sequence ID" value="SUS05641.1"/>
    <property type="molecule type" value="Genomic_DNA"/>
</dbReference>
<dbReference type="GO" id="GO:0046872">
    <property type="term" value="F:metal ion binding"/>
    <property type="evidence" value="ECO:0007669"/>
    <property type="project" value="UniProtKB-KW"/>
</dbReference>
<evidence type="ECO:0000256" key="6">
    <source>
        <dbReference type="ARBA" id="ARBA00023014"/>
    </source>
</evidence>
<dbReference type="GO" id="GO:0051539">
    <property type="term" value="F:4 iron, 4 sulfur cluster binding"/>
    <property type="evidence" value="ECO:0007669"/>
    <property type="project" value="UniProtKB-KW"/>
</dbReference>
<evidence type="ECO:0000313" key="9">
    <source>
        <dbReference type="EMBL" id="SUS05641.1"/>
    </source>
</evidence>
<dbReference type="PROSITE" id="PS51379">
    <property type="entry name" value="4FE4S_FER_2"/>
    <property type="match status" value="2"/>
</dbReference>
<keyword evidence="4" id="KW-0677">Repeat</keyword>
<keyword evidence="7" id="KW-0812">Transmembrane</keyword>
<dbReference type="PROSITE" id="PS00198">
    <property type="entry name" value="4FE4S_FER_1"/>
    <property type="match status" value="1"/>
</dbReference>
<dbReference type="PANTHER" id="PTHR43545">
    <property type="entry name" value="FORMATE DEHYDROGENASE, NITRATE-INDUCIBLE, IRON-SULFUR SUBUNIT"/>
    <property type="match status" value="1"/>
</dbReference>
<evidence type="ECO:0000256" key="7">
    <source>
        <dbReference type="SAM" id="Phobius"/>
    </source>
</evidence>
<dbReference type="InterPro" id="IPR006311">
    <property type="entry name" value="TAT_signal"/>
</dbReference>
<reference evidence="9" key="1">
    <citation type="submission" date="2018-07" db="EMBL/GenBank/DDBJ databases">
        <authorList>
            <person name="Quirk P.G."/>
            <person name="Krulwich T.A."/>
        </authorList>
    </citation>
    <scope>NUCLEOTIDE SEQUENCE</scope>
</reference>
<dbReference type="NCBIfam" id="TIGR01409">
    <property type="entry name" value="TAT_signal_seq"/>
    <property type="match status" value="1"/>
</dbReference>
<dbReference type="SUPFAM" id="SSF54862">
    <property type="entry name" value="4Fe-4S ferredoxins"/>
    <property type="match status" value="1"/>
</dbReference>
<dbReference type="InterPro" id="IPR017900">
    <property type="entry name" value="4Fe4S_Fe_S_CS"/>
</dbReference>
<dbReference type="Pfam" id="PF13247">
    <property type="entry name" value="Fer4_11"/>
    <property type="match status" value="1"/>
</dbReference>
<dbReference type="InterPro" id="IPR051555">
    <property type="entry name" value="FDH_Electron_Transfer_Unit"/>
</dbReference>
<organism evidence="9">
    <name type="scientific">metagenome</name>
    <dbReference type="NCBI Taxonomy" id="256318"/>
    <lineage>
        <taxon>unclassified sequences</taxon>
        <taxon>metagenomes</taxon>
    </lineage>
</organism>
<dbReference type="InterPro" id="IPR017896">
    <property type="entry name" value="4Fe4S_Fe-S-bd"/>
</dbReference>
<dbReference type="PANTHER" id="PTHR43545:SF1">
    <property type="entry name" value="HYDROGENASE-2 OPERON PROTEIN HYBA"/>
    <property type="match status" value="1"/>
</dbReference>
<sequence length="355" mass="37897">MSINRRQFLRGVAATGASAAAVAAAPEEAAAALQREPRGRAPEALGLLYDSTLCVGCKACVAACKSANGKPPEISADQSDWNAGTWDSAKGLSAKTYNIIMVYQNGTMAAKDAETDGFAFIKRQCLHCVDPSCISCCPVSAMQKDPVTGIVSNDPNRCIGCRYCVYACPFQVPKFEFEGAFGRISKCELCRHRLAKGELPGCVDSCPTGATLFGRVADLRTEAHRRITLKPGDTYAYPRGDISGKYGEHREPHEKVITAAYREEVYGETVLGGTQALYLSAVSFDKLGLPYGPDIPTSGYASQTEGIQHFLYTGMIAPAAALTGLILLARRNVDKHHSEADEDAEDSQGGSHGNA</sequence>
<keyword evidence="7" id="KW-0472">Membrane</keyword>
<protein>
    <submittedName>
        <fullName evidence="9">Hydrogenase 2 4Fe-4S ferredoxin-type component</fullName>
    </submittedName>
</protein>
<evidence type="ECO:0000256" key="1">
    <source>
        <dbReference type="ARBA" id="ARBA00004196"/>
    </source>
</evidence>
<dbReference type="PROSITE" id="PS51318">
    <property type="entry name" value="TAT"/>
    <property type="match status" value="1"/>
</dbReference>
<proteinExistence type="predicted"/>